<dbReference type="InterPro" id="IPR013123">
    <property type="entry name" value="SpoU_subst-bd"/>
</dbReference>
<dbReference type="RefSeq" id="WP_270895851.1">
    <property type="nucleotide sequence ID" value="NZ_JBHSPF010000073.1"/>
</dbReference>
<keyword evidence="3" id="KW-0808">Transferase</keyword>
<evidence type="ECO:0000256" key="1">
    <source>
        <dbReference type="ARBA" id="ARBA00007228"/>
    </source>
</evidence>
<dbReference type="NCBIfam" id="TIGR00186">
    <property type="entry name" value="rRNA_methyl_3"/>
    <property type="match status" value="1"/>
</dbReference>
<comment type="caution">
    <text evidence="5">The sequence shown here is derived from an EMBL/GenBank/DDBJ whole genome shotgun (WGS) entry which is preliminary data.</text>
</comment>
<reference evidence="6" key="1">
    <citation type="journal article" date="2019" name="Int. J. Syst. Evol. Microbiol.">
        <title>The Global Catalogue of Microorganisms (GCM) 10K type strain sequencing project: providing services to taxonomists for standard genome sequencing and annotation.</title>
        <authorList>
            <consortium name="The Broad Institute Genomics Platform"/>
            <consortium name="The Broad Institute Genome Sequencing Center for Infectious Disease"/>
            <person name="Wu L."/>
            <person name="Ma J."/>
        </authorList>
    </citation>
    <scope>NUCLEOTIDE SEQUENCE [LARGE SCALE GENOMIC DNA]</scope>
    <source>
        <strain evidence="6">CGMCC 1.15790</strain>
    </source>
</reference>
<dbReference type="InterPro" id="IPR029064">
    <property type="entry name" value="Ribosomal_eL30-like_sf"/>
</dbReference>
<dbReference type="SUPFAM" id="SSF75217">
    <property type="entry name" value="alpha/beta knot"/>
    <property type="match status" value="1"/>
</dbReference>
<dbReference type="CDD" id="cd18103">
    <property type="entry name" value="SpoU-like_RlmB"/>
    <property type="match status" value="1"/>
</dbReference>
<organism evidence="5 6">
    <name type="scientific">Aliibacillus thermotolerans</name>
    <dbReference type="NCBI Taxonomy" id="1834418"/>
    <lineage>
        <taxon>Bacteria</taxon>
        <taxon>Bacillati</taxon>
        <taxon>Bacillota</taxon>
        <taxon>Bacilli</taxon>
        <taxon>Bacillales</taxon>
        <taxon>Bacillaceae</taxon>
        <taxon>Aliibacillus</taxon>
    </lineage>
</organism>
<dbReference type="InterPro" id="IPR029028">
    <property type="entry name" value="Alpha/beta_knot_MTases"/>
</dbReference>
<dbReference type="PANTHER" id="PTHR46429:SF1">
    <property type="entry name" value="23S RRNA (GUANOSINE-2'-O-)-METHYLTRANSFERASE RLMB"/>
    <property type="match status" value="1"/>
</dbReference>
<gene>
    <name evidence="5" type="primary">rlmB</name>
    <name evidence="5" type="ORF">ACFPTR_13855</name>
</gene>
<comment type="similarity">
    <text evidence="1">Belongs to the class IV-like SAM-binding methyltransferase superfamily. RNA methyltransferase TrmH family.</text>
</comment>
<dbReference type="InterPro" id="IPR001537">
    <property type="entry name" value="SpoU_MeTrfase"/>
</dbReference>
<name>A0ABW0U8X5_9BACI</name>
<dbReference type="PANTHER" id="PTHR46429">
    <property type="entry name" value="23S RRNA (GUANOSINE-2'-O-)-METHYLTRANSFERASE RLMB"/>
    <property type="match status" value="1"/>
</dbReference>
<dbReference type="Pfam" id="PF00588">
    <property type="entry name" value="SpoU_methylase"/>
    <property type="match status" value="1"/>
</dbReference>
<accession>A0ABW0U8X5</accession>
<dbReference type="InterPro" id="IPR029026">
    <property type="entry name" value="tRNA_m1G_MTases_N"/>
</dbReference>
<dbReference type="Gene3D" id="3.30.1330.30">
    <property type="match status" value="1"/>
</dbReference>
<evidence type="ECO:0000313" key="6">
    <source>
        <dbReference type="Proteomes" id="UP001596143"/>
    </source>
</evidence>
<sequence length="249" mass="27768">MKEEWIFGKNPITEALRSNRSIHKIWIADGTKKSHVQEIVQRAKEKNITLLYSPRKKLDELAQTTRHQGVVAVVSAYEYKELDDLFALATERREDPFFVLLDEISDPHNLGSILRTAEASGVHGVIIPKRRSAGLTQVVAKASAGAIEYVPVVRVTNMARTIDALKKQGLWIVGTDMETRDDFRTLDSDMPIGLVIGNEGKGMSRLVKEKCDLLVKIPMNGRVSSLNASVAAGLLMYEIYRKRSPLGRA</sequence>
<evidence type="ECO:0000313" key="5">
    <source>
        <dbReference type="EMBL" id="MFC5629932.1"/>
    </source>
</evidence>
<keyword evidence="6" id="KW-1185">Reference proteome</keyword>
<dbReference type="InterPro" id="IPR004441">
    <property type="entry name" value="rRNA_MeTrfase_TrmH"/>
</dbReference>
<evidence type="ECO:0000256" key="3">
    <source>
        <dbReference type="ARBA" id="ARBA00022679"/>
    </source>
</evidence>
<dbReference type="EMBL" id="JBHSPF010000073">
    <property type="protein sequence ID" value="MFC5629932.1"/>
    <property type="molecule type" value="Genomic_DNA"/>
</dbReference>
<dbReference type="Pfam" id="PF08032">
    <property type="entry name" value="SpoU_sub_bind"/>
    <property type="match status" value="1"/>
</dbReference>
<protein>
    <submittedName>
        <fullName evidence="5">23S rRNA (Guanosine(2251)-2'-O)-methyltransferase RlmB</fullName>
    </submittedName>
</protein>
<dbReference type="Proteomes" id="UP001596143">
    <property type="component" value="Unassembled WGS sequence"/>
</dbReference>
<proteinExistence type="inferred from homology"/>
<dbReference type="SMART" id="SM00967">
    <property type="entry name" value="SpoU_sub_bind"/>
    <property type="match status" value="1"/>
</dbReference>
<keyword evidence="2" id="KW-0489">Methyltransferase</keyword>
<dbReference type="SUPFAM" id="SSF55315">
    <property type="entry name" value="L30e-like"/>
    <property type="match status" value="1"/>
</dbReference>
<dbReference type="Gene3D" id="3.40.1280.10">
    <property type="match status" value="1"/>
</dbReference>
<evidence type="ECO:0000259" key="4">
    <source>
        <dbReference type="SMART" id="SM00967"/>
    </source>
</evidence>
<feature type="domain" description="RNA 2-O ribose methyltransferase substrate binding" evidence="4">
    <location>
        <begin position="5"/>
        <end position="80"/>
    </location>
</feature>
<evidence type="ECO:0000256" key="2">
    <source>
        <dbReference type="ARBA" id="ARBA00022603"/>
    </source>
</evidence>